<protein>
    <submittedName>
        <fullName evidence="1">Uncharacterized protein</fullName>
    </submittedName>
</protein>
<sequence>MKTLREILDNKCSNCEGEGFTTESEHDSGCNGDVCVDTCPITVQVQCDCIGIKAHIIRLWAIVQLPEKKDLNNIQRGSEYLKFKGFNEAIDQARKNLEAKE</sequence>
<accession>A0A831VNZ8</accession>
<organism evidence="1">
    <name type="scientific">Pricia antarctica</name>
    <dbReference type="NCBI Taxonomy" id="641691"/>
    <lineage>
        <taxon>Bacteria</taxon>
        <taxon>Pseudomonadati</taxon>
        <taxon>Bacteroidota</taxon>
        <taxon>Flavobacteriia</taxon>
        <taxon>Flavobacteriales</taxon>
        <taxon>Flavobacteriaceae</taxon>
        <taxon>Pricia</taxon>
    </lineage>
</organism>
<comment type="caution">
    <text evidence="1">The sequence shown here is derived from an EMBL/GenBank/DDBJ whole genome shotgun (WGS) entry which is preliminary data.</text>
</comment>
<proteinExistence type="predicted"/>
<name>A0A831VNZ8_9FLAO</name>
<dbReference type="AlphaFoldDB" id="A0A831VNZ8"/>
<reference evidence="1" key="1">
    <citation type="journal article" date="2020" name="mSystems">
        <title>Genome- and Community-Level Interaction Insights into Carbon Utilization and Element Cycling Functions of Hydrothermarchaeota in Hydrothermal Sediment.</title>
        <authorList>
            <person name="Zhou Z."/>
            <person name="Liu Y."/>
            <person name="Xu W."/>
            <person name="Pan J."/>
            <person name="Luo Z.H."/>
            <person name="Li M."/>
        </authorList>
    </citation>
    <scope>NUCLEOTIDE SEQUENCE [LARGE SCALE GENOMIC DNA]</scope>
    <source>
        <strain evidence="1">HyVt-345</strain>
    </source>
</reference>
<evidence type="ECO:0000313" key="1">
    <source>
        <dbReference type="EMBL" id="HEA21466.1"/>
    </source>
</evidence>
<dbReference type="EMBL" id="DRGL01000039">
    <property type="protein sequence ID" value="HEA21466.1"/>
    <property type="molecule type" value="Genomic_DNA"/>
</dbReference>
<dbReference type="Proteomes" id="UP000886191">
    <property type="component" value="Unassembled WGS sequence"/>
</dbReference>
<gene>
    <name evidence="1" type="ORF">ENH87_11160</name>
</gene>